<comment type="subunit">
    <text evidence="6">Heterodimer of SAE1 and UBA2/SAE2. The heterodimer corresponds to the two domains that are encoded on a single polypeptide chain in ubiquitin-activating enzyme E1. Interacts with UBE2I.</text>
</comment>
<dbReference type="InterPro" id="IPR035985">
    <property type="entry name" value="Ubiquitin-activating_enz"/>
</dbReference>
<evidence type="ECO:0000313" key="11">
    <source>
        <dbReference type="Proteomes" id="UP001642483"/>
    </source>
</evidence>
<comment type="subcellular location">
    <subcellularLocation>
        <location evidence="1">Nucleus</location>
    </subcellularLocation>
</comment>
<dbReference type="PANTHER" id="PTHR10953">
    <property type="entry name" value="UBIQUITIN-ACTIVATING ENZYME E1"/>
    <property type="match status" value="1"/>
</dbReference>
<dbReference type="InterPro" id="IPR045886">
    <property type="entry name" value="ThiF/MoeB/HesA"/>
</dbReference>
<dbReference type="Proteomes" id="UP001642483">
    <property type="component" value="Unassembled WGS sequence"/>
</dbReference>
<comment type="similarity">
    <text evidence="3">Belongs to the ubiquitin-activating E1 family.</text>
</comment>
<evidence type="ECO:0000256" key="3">
    <source>
        <dbReference type="ARBA" id="ARBA00005673"/>
    </source>
</evidence>
<keyword evidence="4" id="KW-0833">Ubl conjugation pathway</keyword>
<gene>
    <name evidence="10" type="ORF">CVLEPA_LOCUS13089</name>
</gene>
<dbReference type="EMBL" id="CAWYQH010000090">
    <property type="protein sequence ID" value="CAK8682424.1"/>
    <property type="molecule type" value="Genomic_DNA"/>
</dbReference>
<feature type="domain" description="THIF-type NAD/FAD binding fold" evidence="9">
    <location>
        <begin position="14"/>
        <end position="317"/>
    </location>
</feature>
<dbReference type="PRINTS" id="PR01849">
    <property type="entry name" value="UBIQUITINACT"/>
</dbReference>
<dbReference type="Gene3D" id="3.40.50.720">
    <property type="entry name" value="NAD(P)-binding Rossmann-like Domain"/>
    <property type="match status" value="1"/>
</dbReference>
<evidence type="ECO:0000256" key="7">
    <source>
        <dbReference type="ARBA" id="ARBA00044187"/>
    </source>
</evidence>
<evidence type="ECO:0000256" key="2">
    <source>
        <dbReference type="ARBA" id="ARBA00004718"/>
    </source>
</evidence>
<comment type="pathway">
    <text evidence="2">Protein modification; protein sumoylation.</text>
</comment>
<sequence>MTSDAISKEELDQYDRQIRLWGIDAQKRLRKANVLIIGLGGLGSEVVKNIVLTGVNSITLLDWRNVVQEDLNSQLLITPDCVDQNIAESSRNRAQELNPNVQICVDSDHVTRKDEKFFQQFDVICLTLSDEKLRLKMNTICRLKNIKFFSGDVFGFFGYFFTDLGNIYEYVVEVPAKKTDHEPEKAKVDKTVTVKRVTEFCTYADAMEEDWTKRSRKSLKNSSSVFFIIQIYDEFKRNFNRPPQDGDKDALLEIKRKVLSRNGMKESFLSDDFVDFCRSALSPVCAIVGGVLGQEMIKAISGKDQPHNNFFFYDGLKHLGVVDKISP</sequence>
<accession>A0ABP0FVJ7</accession>
<dbReference type="InterPro" id="IPR000594">
    <property type="entry name" value="ThiF_NAD_FAD-bd"/>
</dbReference>
<evidence type="ECO:0000256" key="6">
    <source>
        <dbReference type="ARBA" id="ARBA00026003"/>
    </source>
</evidence>
<comment type="caution">
    <text evidence="10">The sequence shown here is derived from an EMBL/GenBank/DDBJ whole genome shotgun (WGS) entry which is preliminary data.</text>
</comment>
<protein>
    <recommendedName>
        <fullName evidence="7">SUMO-activating enzyme subunit 1</fullName>
    </recommendedName>
    <alternativeName>
        <fullName evidence="8">Ubiquitin-like 1-activating enzyme E1A</fullName>
    </alternativeName>
</protein>
<evidence type="ECO:0000256" key="4">
    <source>
        <dbReference type="ARBA" id="ARBA00022786"/>
    </source>
</evidence>
<evidence type="ECO:0000259" key="9">
    <source>
        <dbReference type="Pfam" id="PF00899"/>
    </source>
</evidence>
<keyword evidence="5" id="KW-0539">Nucleus</keyword>
<name>A0ABP0FVJ7_CLALP</name>
<dbReference type="Pfam" id="PF00899">
    <property type="entry name" value="ThiF"/>
    <property type="match status" value="1"/>
</dbReference>
<dbReference type="PANTHER" id="PTHR10953:SF162">
    <property type="entry name" value="SUMO-ACTIVATING ENZYME SUBUNIT 1"/>
    <property type="match status" value="1"/>
</dbReference>
<evidence type="ECO:0000313" key="10">
    <source>
        <dbReference type="EMBL" id="CAK8682424.1"/>
    </source>
</evidence>
<reference evidence="10 11" key="1">
    <citation type="submission" date="2024-02" db="EMBL/GenBank/DDBJ databases">
        <authorList>
            <person name="Daric V."/>
            <person name="Darras S."/>
        </authorList>
    </citation>
    <scope>NUCLEOTIDE SEQUENCE [LARGE SCALE GENOMIC DNA]</scope>
</reference>
<dbReference type="SUPFAM" id="SSF69572">
    <property type="entry name" value="Activating enzymes of the ubiquitin-like proteins"/>
    <property type="match status" value="1"/>
</dbReference>
<proteinExistence type="inferred from homology"/>
<evidence type="ECO:0000256" key="8">
    <source>
        <dbReference type="ARBA" id="ARBA00044354"/>
    </source>
</evidence>
<evidence type="ECO:0000256" key="5">
    <source>
        <dbReference type="ARBA" id="ARBA00023242"/>
    </source>
</evidence>
<evidence type="ECO:0000256" key="1">
    <source>
        <dbReference type="ARBA" id="ARBA00004123"/>
    </source>
</evidence>
<organism evidence="10 11">
    <name type="scientific">Clavelina lepadiformis</name>
    <name type="common">Light-bulb sea squirt</name>
    <name type="synonym">Ascidia lepadiformis</name>
    <dbReference type="NCBI Taxonomy" id="159417"/>
    <lineage>
        <taxon>Eukaryota</taxon>
        <taxon>Metazoa</taxon>
        <taxon>Chordata</taxon>
        <taxon>Tunicata</taxon>
        <taxon>Ascidiacea</taxon>
        <taxon>Aplousobranchia</taxon>
        <taxon>Clavelinidae</taxon>
        <taxon>Clavelina</taxon>
    </lineage>
</organism>
<keyword evidence="11" id="KW-1185">Reference proteome</keyword>
<dbReference type="InterPro" id="IPR000011">
    <property type="entry name" value="UBQ/SUMO-activ_enz_E1-like"/>
</dbReference>